<dbReference type="GeneID" id="61527207"/>
<keyword evidence="4" id="KW-1003">Cell membrane</keyword>
<comment type="similarity">
    <text evidence="12">Belongs to the cytochrome b561 family.</text>
</comment>
<evidence type="ECO:0000313" key="13">
    <source>
        <dbReference type="EMBL" id="ANJ73584.1"/>
    </source>
</evidence>
<evidence type="ECO:0000256" key="2">
    <source>
        <dbReference type="ARBA" id="ARBA00004651"/>
    </source>
</evidence>
<dbReference type="GO" id="GO:0046872">
    <property type="term" value="F:metal ion binding"/>
    <property type="evidence" value="ECO:0007669"/>
    <property type="project" value="UniProtKB-KW"/>
</dbReference>
<dbReference type="InterPro" id="IPR011577">
    <property type="entry name" value="Cyt_b561_bac/Ni-Hgenase"/>
</dbReference>
<keyword evidence="11" id="KW-0472">Membrane</keyword>
<proteinExistence type="inferred from homology"/>
<evidence type="ECO:0000256" key="6">
    <source>
        <dbReference type="ARBA" id="ARBA00022692"/>
    </source>
</evidence>
<dbReference type="STRING" id="190721.ACS15_3002"/>
<dbReference type="OrthoDB" id="8536275at2"/>
<keyword evidence="7" id="KW-0479">Metal-binding</keyword>
<evidence type="ECO:0000256" key="11">
    <source>
        <dbReference type="ARBA" id="ARBA00023136"/>
    </source>
</evidence>
<evidence type="ECO:0000256" key="10">
    <source>
        <dbReference type="ARBA" id="ARBA00023004"/>
    </source>
</evidence>
<accession>A0A191ZZN7</accession>
<reference evidence="14" key="1">
    <citation type="submission" date="2016-06" db="EMBL/GenBank/DDBJ databases">
        <authorList>
            <person name="Xu Y."/>
            <person name="Nagy A."/>
            <person name="Yan X."/>
            <person name="Kim S.W."/>
            <person name="Haley B."/>
            <person name="Liu N.T."/>
            <person name="Nou X."/>
        </authorList>
    </citation>
    <scope>NUCLEOTIDE SEQUENCE [LARGE SCALE GENOMIC DNA]</scope>
    <source>
        <strain evidence="14">ATCC 49129</strain>
    </source>
</reference>
<keyword evidence="14" id="KW-1185">Reference proteome</keyword>
<organism evidence="13 14">
    <name type="scientific">Ralstonia insidiosa</name>
    <dbReference type="NCBI Taxonomy" id="190721"/>
    <lineage>
        <taxon>Bacteria</taxon>
        <taxon>Pseudomonadati</taxon>
        <taxon>Pseudomonadota</taxon>
        <taxon>Betaproteobacteria</taxon>
        <taxon>Burkholderiales</taxon>
        <taxon>Burkholderiaceae</taxon>
        <taxon>Ralstonia</taxon>
    </lineage>
</organism>
<evidence type="ECO:0000256" key="3">
    <source>
        <dbReference type="ARBA" id="ARBA00022448"/>
    </source>
</evidence>
<evidence type="ECO:0000256" key="4">
    <source>
        <dbReference type="ARBA" id="ARBA00022475"/>
    </source>
</evidence>
<name>A0A191ZZN7_9RALS</name>
<evidence type="ECO:0000256" key="1">
    <source>
        <dbReference type="ARBA" id="ARBA00001970"/>
    </source>
</evidence>
<keyword evidence="6" id="KW-0812">Transmembrane</keyword>
<dbReference type="Pfam" id="PF01292">
    <property type="entry name" value="Ni_hydr_CYTB"/>
    <property type="match status" value="1"/>
</dbReference>
<dbReference type="InterPro" id="IPR016174">
    <property type="entry name" value="Di-haem_cyt_TM"/>
</dbReference>
<evidence type="ECO:0000256" key="9">
    <source>
        <dbReference type="ARBA" id="ARBA00022989"/>
    </source>
</evidence>
<keyword evidence="8" id="KW-0249">Electron transport</keyword>
<evidence type="ECO:0000256" key="5">
    <source>
        <dbReference type="ARBA" id="ARBA00022617"/>
    </source>
</evidence>
<keyword evidence="9" id="KW-1133">Transmembrane helix</keyword>
<keyword evidence="5" id="KW-0349">Heme</keyword>
<evidence type="ECO:0000313" key="14">
    <source>
        <dbReference type="Proteomes" id="UP000078572"/>
    </source>
</evidence>
<comment type="subcellular location">
    <subcellularLocation>
        <location evidence="2">Cell membrane</location>
        <topology evidence="2">Multi-pass membrane protein</topology>
    </subcellularLocation>
</comment>
<comment type="cofactor">
    <cofactor evidence="1">
        <name>heme b</name>
        <dbReference type="ChEBI" id="CHEBI:60344"/>
    </cofactor>
</comment>
<dbReference type="PANTHER" id="PTHR30529:SF7">
    <property type="entry name" value="CYTOCHROME B561 BACTERIAL_NI-HYDROGENASE DOMAIN-CONTAINING PROTEIN"/>
    <property type="match status" value="1"/>
</dbReference>
<dbReference type="RefSeq" id="WP_064805074.1">
    <property type="nucleotide sequence ID" value="NZ_CP016022.1"/>
</dbReference>
<dbReference type="InterPro" id="IPR052168">
    <property type="entry name" value="Cytochrome_b561_oxidase"/>
</dbReference>
<evidence type="ECO:0000256" key="8">
    <source>
        <dbReference type="ARBA" id="ARBA00022982"/>
    </source>
</evidence>
<dbReference type="AlphaFoldDB" id="A0A191ZZN7"/>
<dbReference type="GO" id="GO:0005886">
    <property type="term" value="C:plasma membrane"/>
    <property type="evidence" value="ECO:0007669"/>
    <property type="project" value="UniProtKB-SubCell"/>
</dbReference>
<keyword evidence="10" id="KW-0408">Iron</keyword>
<sequence>MSQAAQSNLAARAAMDDGAYGKPAIALHWIIALLIFAAFGLGLYMTDIPGFTPTKLKLYSYHKWIGITVLIFAVLRVLWRLTHPAPAPVAGMPKWQHRAAEGAHLVLYLLILAVPLTGYLLSVAAGIKVVYLGVWEMPMPFDKSDMLKDLFHEAHEWLNWTMATIVVLHILAALKHHIVDRDGTLRRMLPFLR</sequence>
<evidence type="ECO:0000256" key="7">
    <source>
        <dbReference type="ARBA" id="ARBA00022723"/>
    </source>
</evidence>
<protein>
    <submittedName>
        <fullName evidence="13">Cytochrome b</fullName>
    </submittedName>
</protein>
<dbReference type="SUPFAM" id="SSF81342">
    <property type="entry name" value="Transmembrane di-heme cytochromes"/>
    <property type="match status" value="1"/>
</dbReference>
<dbReference type="EMBL" id="CP016022">
    <property type="protein sequence ID" value="ANJ73584.1"/>
    <property type="molecule type" value="Genomic_DNA"/>
</dbReference>
<dbReference type="Proteomes" id="UP000078572">
    <property type="component" value="Chromosome 1"/>
</dbReference>
<gene>
    <name evidence="13" type="ORF">A9Y76_14395</name>
</gene>
<dbReference type="GO" id="GO:0022904">
    <property type="term" value="P:respiratory electron transport chain"/>
    <property type="evidence" value="ECO:0007669"/>
    <property type="project" value="InterPro"/>
</dbReference>
<dbReference type="GO" id="GO:0009055">
    <property type="term" value="F:electron transfer activity"/>
    <property type="evidence" value="ECO:0007669"/>
    <property type="project" value="InterPro"/>
</dbReference>
<evidence type="ECO:0000256" key="12">
    <source>
        <dbReference type="ARBA" id="ARBA00037975"/>
    </source>
</evidence>
<keyword evidence="3" id="KW-0813">Transport</keyword>
<dbReference type="PANTHER" id="PTHR30529">
    <property type="entry name" value="CYTOCHROME B561"/>
    <property type="match status" value="1"/>
</dbReference>
<dbReference type="GO" id="GO:0020037">
    <property type="term" value="F:heme binding"/>
    <property type="evidence" value="ECO:0007669"/>
    <property type="project" value="TreeGrafter"/>
</dbReference>